<name>G5LQR9_SALET</name>
<feature type="chain" id="PRO_5003480371" evidence="1">
    <location>
        <begin position="41"/>
        <end position="222"/>
    </location>
</feature>
<gene>
    <name evidence="2" type="ORF">LTSEALA_3187</name>
</gene>
<evidence type="ECO:0000313" key="3">
    <source>
        <dbReference type="Proteomes" id="UP000004642"/>
    </source>
</evidence>
<evidence type="ECO:0000256" key="1">
    <source>
        <dbReference type="SAM" id="SignalP"/>
    </source>
</evidence>
<keyword evidence="1" id="KW-0732">Signal</keyword>
<dbReference type="Proteomes" id="UP000004642">
    <property type="component" value="Unassembled WGS sequence"/>
</dbReference>
<accession>G5LQR9</accession>
<proteinExistence type="predicted"/>
<dbReference type="PATRIC" id="fig|913241.3.peg.2414"/>
<comment type="caution">
    <text evidence="2">The sequence shown here is derived from an EMBL/GenBank/DDBJ whole genome shotgun (WGS) entry which is preliminary data.</text>
</comment>
<reference evidence="2 3" key="1">
    <citation type="journal article" date="2011" name="BMC Genomics">
        <title>Genome sequencing reveals diversification of virulence factor content and possible host adaptation in distinct subpopulations of Salmonella enterica.</title>
        <authorList>
            <person name="den Bakker H.C."/>
            <person name="Moreno Switt A.I."/>
            <person name="Govoni G."/>
            <person name="Cummings C.A."/>
            <person name="Ranieri M.L."/>
            <person name="Degoricija L."/>
            <person name="Hoelzer K."/>
            <person name="Rodriguez-Rivera L.D."/>
            <person name="Brown S."/>
            <person name="Bolchacova E."/>
            <person name="Furtado M.R."/>
            <person name="Wiedmann M."/>
        </authorList>
    </citation>
    <scope>NUCLEOTIDE SEQUENCE [LARGE SCALE GENOMIC DNA]</scope>
    <source>
        <strain evidence="2 3">R6-377</strain>
    </source>
</reference>
<dbReference type="EMBL" id="AFCJ01001384">
    <property type="protein sequence ID" value="EHC36924.1"/>
    <property type="molecule type" value="Genomic_DNA"/>
</dbReference>
<dbReference type="AlphaFoldDB" id="G5LQR9"/>
<sequence length="222" mass="24806">MREYIGANRTPDVNGEPMMKMSRTAIALSLLGMAAHPVCAAPSFEETARQVIIAFQQRDNAKINALIDKKVGMYVLYRIGAGFDYKWMKKFDINKPIPDFNYLLGQVGWFSEHIPVDNEFDHHTEAEYVCEKGWDHAGFFVSYTGTNNALLTFSMVNGADSGDQASDTRIANARRLELQSERVVAVPKKWGDGLIFHLSELHGLGKGWSLTLLDLVTEDCSA</sequence>
<protein>
    <submittedName>
        <fullName evidence="2">Putative exported protein</fullName>
    </submittedName>
</protein>
<feature type="signal peptide" evidence="1">
    <location>
        <begin position="1"/>
        <end position="40"/>
    </location>
</feature>
<evidence type="ECO:0000313" key="2">
    <source>
        <dbReference type="EMBL" id="EHC36924.1"/>
    </source>
</evidence>
<organism evidence="2 3">
    <name type="scientific">Salmonella enterica subsp. enterica serovar Alachua str. R6-377</name>
    <dbReference type="NCBI Taxonomy" id="913241"/>
    <lineage>
        <taxon>Bacteria</taxon>
        <taxon>Pseudomonadati</taxon>
        <taxon>Pseudomonadota</taxon>
        <taxon>Gammaproteobacteria</taxon>
        <taxon>Enterobacterales</taxon>
        <taxon>Enterobacteriaceae</taxon>
        <taxon>Salmonella</taxon>
    </lineage>
</organism>